<keyword evidence="1" id="KW-0812">Transmembrane</keyword>
<comment type="caution">
    <text evidence="2">The sequence shown here is derived from an EMBL/GenBank/DDBJ whole genome shotgun (WGS) entry which is preliminary data.</text>
</comment>
<feature type="transmembrane region" description="Helical" evidence="1">
    <location>
        <begin position="110"/>
        <end position="129"/>
    </location>
</feature>
<keyword evidence="1" id="KW-0472">Membrane</keyword>
<evidence type="ECO:0000256" key="1">
    <source>
        <dbReference type="SAM" id="Phobius"/>
    </source>
</evidence>
<organism evidence="2 3">
    <name type="scientific">Kineococcus aurantiacus</name>
    <dbReference type="NCBI Taxonomy" id="37633"/>
    <lineage>
        <taxon>Bacteria</taxon>
        <taxon>Bacillati</taxon>
        <taxon>Actinomycetota</taxon>
        <taxon>Actinomycetes</taxon>
        <taxon>Kineosporiales</taxon>
        <taxon>Kineosporiaceae</taxon>
        <taxon>Kineococcus</taxon>
    </lineage>
</organism>
<dbReference type="AlphaFoldDB" id="A0A7Y9J342"/>
<dbReference type="Gene3D" id="1.20.1740.10">
    <property type="entry name" value="Amino acid/polyamine transporter I"/>
    <property type="match status" value="1"/>
</dbReference>
<keyword evidence="3" id="KW-1185">Reference proteome</keyword>
<gene>
    <name evidence="2" type="ORF">BJ968_004446</name>
</gene>
<feature type="transmembrane region" description="Helical" evidence="1">
    <location>
        <begin position="141"/>
        <end position="162"/>
    </location>
</feature>
<keyword evidence="1" id="KW-1133">Transmembrane helix</keyword>
<proteinExistence type="predicted"/>
<feature type="transmembrane region" description="Helical" evidence="1">
    <location>
        <begin position="48"/>
        <end position="65"/>
    </location>
</feature>
<sequence>MTSCLACLIALHNATARYVQKLAGDGDLPRGLGRLHPRHEAPTRASDLLALAAVVILGGLALTGADPYVGLGTSLTGLFTVGIFGVQVLVAVAVVVHFRRTRDVRWWTTLVAPVLGGIGVLVAVGAIVANYPVLTGTETGVANVLPVLLLLAVLAGPVRNALRRRASV</sequence>
<reference evidence="2 3" key="1">
    <citation type="submission" date="2020-07" db="EMBL/GenBank/DDBJ databases">
        <title>Sequencing the genomes of 1000 actinobacteria strains.</title>
        <authorList>
            <person name="Klenk H.-P."/>
        </authorList>
    </citation>
    <scope>NUCLEOTIDE SEQUENCE [LARGE SCALE GENOMIC DNA]</scope>
    <source>
        <strain evidence="2 3">DSM 7487</strain>
    </source>
</reference>
<protein>
    <submittedName>
        <fullName evidence="2">Amino acid transporter</fullName>
    </submittedName>
</protein>
<name>A0A7Y9J342_9ACTN</name>
<dbReference type="EMBL" id="JACCBB010000001">
    <property type="protein sequence ID" value="NYD24906.1"/>
    <property type="molecule type" value="Genomic_DNA"/>
</dbReference>
<dbReference type="Proteomes" id="UP000521922">
    <property type="component" value="Unassembled WGS sequence"/>
</dbReference>
<evidence type="ECO:0000313" key="3">
    <source>
        <dbReference type="Proteomes" id="UP000521922"/>
    </source>
</evidence>
<accession>A0A7Y9J342</accession>
<evidence type="ECO:0000313" key="2">
    <source>
        <dbReference type="EMBL" id="NYD24906.1"/>
    </source>
</evidence>
<feature type="transmembrane region" description="Helical" evidence="1">
    <location>
        <begin position="77"/>
        <end position="98"/>
    </location>
</feature>